<protein>
    <submittedName>
        <fullName evidence="2">Uncharacterized protein</fullName>
    </submittedName>
</protein>
<evidence type="ECO:0000256" key="1">
    <source>
        <dbReference type="SAM" id="MobiDB-lite"/>
    </source>
</evidence>
<evidence type="ECO:0000313" key="3">
    <source>
        <dbReference type="Proteomes" id="UP000826656"/>
    </source>
</evidence>
<sequence length="146" mass="16436">MRSDSGSAASALHNPSSSDYSPRITPSQDDSAVIIQKRKLGKKAKSYAYRIREHGTEIGFEVFRNGKGEIEDSERRREKKYIQAYIFLLPIGACINREHEIGSWVQWNKGGRPFLEKQLQGHASYNIILNLFLLYKKPVAALPAGG</sequence>
<comment type="caution">
    <text evidence="2">The sequence shown here is derived from an EMBL/GenBank/DDBJ whole genome shotgun (WGS) entry which is preliminary data.</text>
</comment>
<proteinExistence type="predicted"/>
<evidence type="ECO:0000313" key="2">
    <source>
        <dbReference type="EMBL" id="KAH0758403.1"/>
    </source>
</evidence>
<dbReference type="EMBL" id="JAIVGD010000015">
    <property type="protein sequence ID" value="KAH0758403.1"/>
    <property type="molecule type" value="Genomic_DNA"/>
</dbReference>
<accession>A0ABQ7V2U5</accession>
<feature type="region of interest" description="Disordered" evidence="1">
    <location>
        <begin position="1"/>
        <end position="30"/>
    </location>
</feature>
<keyword evidence="3" id="KW-1185">Reference proteome</keyword>
<organism evidence="2 3">
    <name type="scientific">Solanum tuberosum</name>
    <name type="common">Potato</name>
    <dbReference type="NCBI Taxonomy" id="4113"/>
    <lineage>
        <taxon>Eukaryota</taxon>
        <taxon>Viridiplantae</taxon>
        <taxon>Streptophyta</taxon>
        <taxon>Embryophyta</taxon>
        <taxon>Tracheophyta</taxon>
        <taxon>Spermatophyta</taxon>
        <taxon>Magnoliopsida</taxon>
        <taxon>eudicotyledons</taxon>
        <taxon>Gunneridae</taxon>
        <taxon>Pentapetalae</taxon>
        <taxon>asterids</taxon>
        <taxon>lamiids</taxon>
        <taxon>Solanales</taxon>
        <taxon>Solanaceae</taxon>
        <taxon>Solanoideae</taxon>
        <taxon>Solaneae</taxon>
        <taxon>Solanum</taxon>
    </lineage>
</organism>
<name>A0ABQ7V2U5_SOLTU</name>
<reference evidence="2 3" key="1">
    <citation type="journal article" date="2021" name="bioRxiv">
        <title>Chromosome-scale and haplotype-resolved genome assembly of a tetraploid potato cultivar.</title>
        <authorList>
            <person name="Sun H."/>
            <person name="Jiao W.-B."/>
            <person name="Krause K."/>
            <person name="Campoy J.A."/>
            <person name="Goel M."/>
            <person name="Folz-Donahue K."/>
            <person name="Kukat C."/>
            <person name="Huettel B."/>
            <person name="Schneeberger K."/>
        </authorList>
    </citation>
    <scope>NUCLEOTIDE SEQUENCE [LARGE SCALE GENOMIC DNA]</scope>
    <source>
        <strain evidence="2">SolTubOtavaFocal</strain>
        <tissue evidence="2">Leaves</tissue>
    </source>
</reference>
<dbReference type="Proteomes" id="UP000826656">
    <property type="component" value="Unassembled WGS sequence"/>
</dbReference>
<gene>
    <name evidence="2" type="ORF">KY290_021896</name>
</gene>